<evidence type="ECO:0000313" key="1">
    <source>
        <dbReference type="EMBL" id="XCH40464.1"/>
    </source>
</evidence>
<name>A0AAU8GIK4_9CAUD</name>
<protein>
    <submittedName>
        <fullName evidence="1">Uncharacterized protein</fullName>
    </submittedName>
</protein>
<dbReference type="EMBL" id="PP856722">
    <property type="protein sequence ID" value="XCH40464.1"/>
    <property type="molecule type" value="Genomic_DNA"/>
</dbReference>
<proteinExistence type="predicted"/>
<organism evidence="1">
    <name type="scientific">Salmonella phage vB_SEnST11_KE23</name>
    <dbReference type="NCBI Taxonomy" id="3161174"/>
    <lineage>
        <taxon>Viruses</taxon>
        <taxon>Duplodnaviria</taxon>
        <taxon>Heunggongvirae</taxon>
        <taxon>Uroviricota</taxon>
        <taxon>Caudoviricetes</taxon>
        <taxon>Vequintavirinae</taxon>
        <taxon>Seunavirus</taxon>
    </lineage>
</organism>
<sequence>MQASLQIFTKLIQTNYRRSTFRPGDRARYVSPAFTPWGWRFLFCIDILARLAPGVKYYFTVYPLKLPRFPQPLSPGKNPRLPCVKRKAKAPI</sequence>
<reference evidence="1" key="1">
    <citation type="submission" date="2024-05" db="EMBL/GenBank/DDBJ databases">
        <authorList>
            <person name="Mugo M.M."/>
            <person name="Musyoki A.M."/>
            <person name="Makumi A.M."/>
            <person name="Mutai I."/>
            <person name="Drechsel O."/>
            <person name="Kering K.K."/>
            <person name="Muturi P."/>
            <person name="Mbae C.K."/>
            <person name="Kariuki S.M."/>
        </authorList>
    </citation>
    <scope>NUCLEOTIDE SEQUENCE</scope>
</reference>
<gene>
    <name evidence="1" type="ORF">YRYPWZST_CDS0063</name>
</gene>
<accession>A0AAU8GIK4</accession>